<keyword evidence="9" id="KW-0234">DNA repair</keyword>
<keyword evidence="3" id="KW-0227">DNA damage</keyword>
<keyword evidence="8" id="KW-0233">DNA recombination</keyword>
<evidence type="ECO:0000256" key="5">
    <source>
        <dbReference type="ARBA" id="ARBA00022806"/>
    </source>
</evidence>
<dbReference type="GO" id="GO:0003690">
    <property type="term" value="F:double-stranded DNA binding"/>
    <property type="evidence" value="ECO:0007669"/>
    <property type="project" value="TreeGrafter"/>
</dbReference>
<dbReference type="Proteomes" id="UP000019118">
    <property type="component" value="Unassembled WGS sequence"/>
</dbReference>
<protein>
    <recommendedName>
        <fullName evidence="11">Ku domain-containing protein</fullName>
    </recommendedName>
</protein>
<dbReference type="PANTHER" id="PTHR12604">
    <property type="entry name" value="KU AUTOANTIGEN DNA HELICASE"/>
    <property type="match status" value="1"/>
</dbReference>
<evidence type="ECO:0000256" key="8">
    <source>
        <dbReference type="ARBA" id="ARBA00023172"/>
    </source>
</evidence>
<dbReference type="GO" id="GO:0006303">
    <property type="term" value="P:double-strand break repair via nonhomologous end joining"/>
    <property type="evidence" value="ECO:0007669"/>
    <property type="project" value="InterPro"/>
</dbReference>
<dbReference type="GO" id="GO:0004386">
    <property type="term" value="F:helicase activity"/>
    <property type="evidence" value="ECO:0007669"/>
    <property type="project" value="UniProtKB-KW"/>
</dbReference>
<dbReference type="Gene3D" id="2.40.290.10">
    <property type="match status" value="1"/>
</dbReference>
<reference evidence="13" key="1">
    <citation type="journal article" date="2013" name="Genome Biol.">
        <title>Draft genome of the mountain pine beetle, Dendroctonus ponderosae Hopkins, a major forest pest.</title>
        <authorList>
            <person name="Keeling C.I."/>
            <person name="Yuen M.M."/>
            <person name="Liao N.Y."/>
            <person name="Docking T.R."/>
            <person name="Chan S.K."/>
            <person name="Taylor G.A."/>
            <person name="Palmquist D.L."/>
            <person name="Jackman S.D."/>
            <person name="Nguyen A."/>
            <person name="Li M."/>
            <person name="Henderson H."/>
            <person name="Janes J.K."/>
            <person name="Zhao Y."/>
            <person name="Pandoh P."/>
            <person name="Moore R."/>
            <person name="Sperling F.A."/>
            <person name="Huber D.P."/>
            <person name="Birol I."/>
            <person name="Jones S.J."/>
            <person name="Bohlmann J."/>
        </authorList>
    </citation>
    <scope>NUCLEOTIDE SEQUENCE</scope>
</reference>
<evidence type="ECO:0000259" key="11">
    <source>
        <dbReference type="SMART" id="SM00559"/>
    </source>
</evidence>
<accession>A0AAR5QDE0</accession>
<evidence type="ECO:0000256" key="4">
    <source>
        <dbReference type="ARBA" id="ARBA00022801"/>
    </source>
</evidence>
<evidence type="ECO:0000256" key="10">
    <source>
        <dbReference type="ARBA" id="ARBA00023242"/>
    </source>
</evidence>
<evidence type="ECO:0000313" key="12">
    <source>
        <dbReference type="EnsemblMetazoa" id="XP_019771211.1"/>
    </source>
</evidence>
<dbReference type="Gene3D" id="3.40.50.410">
    <property type="entry name" value="von Willebrand factor, type A domain"/>
    <property type="match status" value="1"/>
</dbReference>
<dbReference type="SUPFAM" id="SSF100939">
    <property type="entry name" value="SPOC domain-like"/>
    <property type="match status" value="1"/>
</dbReference>
<evidence type="ECO:0000256" key="3">
    <source>
        <dbReference type="ARBA" id="ARBA00022763"/>
    </source>
</evidence>
<evidence type="ECO:0000256" key="7">
    <source>
        <dbReference type="ARBA" id="ARBA00023125"/>
    </source>
</evidence>
<reference evidence="12" key="2">
    <citation type="submission" date="2024-08" db="UniProtKB">
        <authorList>
            <consortium name="EnsemblMetazoa"/>
        </authorList>
    </citation>
    <scope>IDENTIFICATION</scope>
</reference>
<dbReference type="SMART" id="SM00559">
    <property type="entry name" value="Ku78"/>
    <property type="match status" value="1"/>
</dbReference>
<keyword evidence="5" id="KW-0347">Helicase</keyword>
<dbReference type="PANTHER" id="PTHR12604:SF4">
    <property type="entry name" value="X-RAY REPAIR CROSS-COMPLEMENTING PROTEIN 5"/>
    <property type="match status" value="1"/>
</dbReference>
<keyword evidence="7" id="KW-0238">DNA-binding</keyword>
<dbReference type="SUPFAM" id="SSF53300">
    <property type="entry name" value="vWA-like"/>
    <property type="match status" value="1"/>
</dbReference>
<dbReference type="GO" id="GO:0005524">
    <property type="term" value="F:ATP binding"/>
    <property type="evidence" value="ECO:0007669"/>
    <property type="project" value="UniProtKB-KW"/>
</dbReference>
<keyword evidence="2" id="KW-0547">Nucleotide-binding</keyword>
<dbReference type="InterPro" id="IPR006164">
    <property type="entry name" value="DNA_bd_Ku70/Ku80"/>
</dbReference>
<evidence type="ECO:0000256" key="2">
    <source>
        <dbReference type="ARBA" id="ARBA00022741"/>
    </source>
</evidence>
<keyword evidence="6" id="KW-0067">ATP-binding</keyword>
<dbReference type="GO" id="GO:0000723">
    <property type="term" value="P:telomere maintenance"/>
    <property type="evidence" value="ECO:0007669"/>
    <property type="project" value="TreeGrafter"/>
</dbReference>
<dbReference type="AlphaFoldDB" id="A0AAR5QDE0"/>
<proteinExistence type="predicted"/>
<name>A0AAR5QDE0_DENPD</name>
<evidence type="ECO:0000256" key="1">
    <source>
        <dbReference type="ARBA" id="ARBA00004123"/>
    </source>
</evidence>
<comment type="subcellular location">
    <subcellularLocation>
        <location evidence="1">Nucleus</location>
    </subcellularLocation>
</comment>
<dbReference type="GO" id="GO:0016787">
    <property type="term" value="F:hydrolase activity"/>
    <property type="evidence" value="ECO:0007669"/>
    <property type="project" value="UniProtKB-KW"/>
</dbReference>
<dbReference type="EnsemblMetazoa" id="XM_019915652.1">
    <property type="protein sequence ID" value="XP_019771211.1"/>
    <property type="gene ID" value="LOC109545143"/>
</dbReference>
<dbReference type="GO" id="GO:0006310">
    <property type="term" value="P:DNA recombination"/>
    <property type="evidence" value="ECO:0007669"/>
    <property type="project" value="UniProtKB-KW"/>
</dbReference>
<dbReference type="InterPro" id="IPR036465">
    <property type="entry name" value="vWFA_dom_sf"/>
</dbReference>
<keyword evidence="4" id="KW-0378">Hydrolase</keyword>
<feature type="domain" description="Ku" evidence="11">
    <location>
        <begin position="264"/>
        <end position="408"/>
    </location>
</feature>
<dbReference type="InterPro" id="IPR016194">
    <property type="entry name" value="SPOC-like_C_dom_sf"/>
</dbReference>
<evidence type="ECO:0000313" key="13">
    <source>
        <dbReference type="Proteomes" id="UP000019118"/>
    </source>
</evidence>
<sequence length="514" mass="58646">MPPAAARDIFIILVDLKSSPRDDVLHTLSTVILYKQLSASKSEYNLYLVNAADSSNKLKYTGIYKWEIPDAIEDLCQEISSIETGQSDWLEALALAVDDLSEKFEKPGVITLQVLFITDLCSFERPDNGKLMEKLINDCKKMDIFLYVIGLPIEPPKTIFSHKDVSEWMAKLQIDKDQSNLKIMKKIVNKTPHSVMCNFEVGFHLFHSYKYFKGMQPWKVPLTCGSKLNLPVSTIRVSKRDPPFSLKNLSAKADLKWAFEDEQDKIIDSVDTVSGLIKHGKFIKIESDGRFKIVGPRSFQVLGFTKAVNVPEYFLQSDGSYLVLPDCEQPEEYLKFFNALIEELAESKAYIIARRVYNADCNPKFSALIPWNEFNLKGFILCQLPYADDVVNIYVEEDVDLAPELNPDEKCFEFLDKINVGSDKCKLQVPLSPTMMVYSNAINIIAKVIDAQRLNRTQVSCPFKTIFKIIGHKGMLMIPRKKKLERLILKMLMILILISSNQNVLDVFTCFHFL</sequence>
<dbReference type="Pfam" id="PF02735">
    <property type="entry name" value="Ku"/>
    <property type="match status" value="1"/>
</dbReference>
<organism evidence="12 13">
    <name type="scientific">Dendroctonus ponderosae</name>
    <name type="common">Mountain pine beetle</name>
    <dbReference type="NCBI Taxonomy" id="77166"/>
    <lineage>
        <taxon>Eukaryota</taxon>
        <taxon>Metazoa</taxon>
        <taxon>Ecdysozoa</taxon>
        <taxon>Arthropoda</taxon>
        <taxon>Hexapoda</taxon>
        <taxon>Insecta</taxon>
        <taxon>Pterygota</taxon>
        <taxon>Neoptera</taxon>
        <taxon>Endopterygota</taxon>
        <taxon>Coleoptera</taxon>
        <taxon>Polyphaga</taxon>
        <taxon>Cucujiformia</taxon>
        <taxon>Curculionidae</taxon>
        <taxon>Scolytinae</taxon>
        <taxon>Dendroctonus</taxon>
    </lineage>
</organism>
<dbReference type="GO" id="GO:0042162">
    <property type="term" value="F:telomeric DNA binding"/>
    <property type="evidence" value="ECO:0007669"/>
    <property type="project" value="TreeGrafter"/>
</dbReference>
<evidence type="ECO:0000256" key="9">
    <source>
        <dbReference type="ARBA" id="ARBA00023204"/>
    </source>
</evidence>
<evidence type="ECO:0000256" key="6">
    <source>
        <dbReference type="ARBA" id="ARBA00022840"/>
    </source>
</evidence>
<keyword evidence="10" id="KW-0539">Nucleus</keyword>
<keyword evidence="13" id="KW-1185">Reference proteome</keyword>
<dbReference type="GO" id="GO:0043564">
    <property type="term" value="C:Ku70:Ku80 complex"/>
    <property type="evidence" value="ECO:0007669"/>
    <property type="project" value="TreeGrafter"/>
</dbReference>